<comment type="subcellular location">
    <subcellularLocation>
        <location evidence="1">Nucleus</location>
    </subcellularLocation>
</comment>
<evidence type="ECO:0000313" key="6">
    <source>
        <dbReference type="Proteomes" id="UP000015104"/>
    </source>
</evidence>
<dbReference type="STRING" id="32264.T1JVG7"/>
<accession>T1JVG7</accession>
<feature type="compositionally biased region" description="Basic residues" evidence="4">
    <location>
        <begin position="231"/>
        <end position="240"/>
    </location>
</feature>
<protein>
    <submittedName>
        <fullName evidence="5">Uncharacterized protein</fullName>
    </submittedName>
</protein>
<evidence type="ECO:0000256" key="2">
    <source>
        <dbReference type="ARBA" id="ARBA00007643"/>
    </source>
</evidence>
<dbReference type="KEGG" id="tut:107371313"/>
<feature type="compositionally biased region" description="Basic residues" evidence="4">
    <location>
        <begin position="13"/>
        <end position="22"/>
    </location>
</feature>
<gene>
    <name evidence="5" type="primary">107371313</name>
</gene>
<keyword evidence="6" id="KW-1185">Reference proteome</keyword>
<feature type="compositionally biased region" description="Basic and acidic residues" evidence="4">
    <location>
        <begin position="281"/>
        <end position="290"/>
    </location>
</feature>
<comment type="similarity">
    <text evidence="2">Belongs to the TLS1 family.</text>
</comment>
<keyword evidence="3" id="KW-0539">Nucleus</keyword>
<sequence length="300" mass="34549">MDSTEETKPAKISFKRVKKRPTRSAIEDIEKTADDSKESDDEEAWSKLEAIKLSKSLNKRVCKGIDAKELLVVKNKEQLARDKTENIGGLLDLKNTFSVEKNQRDEDEDMLKFVEEQLSKRKGIVNQEEFKAEKIDMDELVFKKIREESLLNQKKKNEEMLSSQMLCGIPEIDLGVEEKIRNIEATEEAKMKLIEKKIKQRSSSRNSTLVPTNVAANYVQHNRFNVDNSHHPGHNNKKGRFNNPPAPTLVKEPVVVIGDEPKQNYFRSNTGQGRSKLGFPGKEKATDDYHFEKFKKQFRK</sequence>
<dbReference type="EnsemblMetazoa" id="tetur02g04540.1">
    <property type="protein sequence ID" value="tetur02g04540.1"/>
    <property type="gene ID" value="tetur02g04540"/>
</dbReference>
<dbReference type="PANTHER" id="PTHR13486">
    <property type="entry name" value="TELOMERE LENGTH AND SILENCING PROTEIN 1 TLS1 FAMILY MEMBER"/>
    <property type="match status" value="1"/>
</dbReference>
<name>T1JVG7_TETUR</name>
<proteinExistence type="inferred from homology"/>
<dbReference type="Pfam" id="PF07052">
    <property type="entry name" value="Hep_59"/>
    <property type="match status" value="1"/>
</dbReference>
<reference evidence="6" key="1">
    <citation type="submission" date="2011-08" db="EMBL/GenBank/DDBJ databases">
        <authorList>
            <person name="Rombauts S."/>
        </authorList>
    </citation>
    <scope>NUCLEOTIDE SEQUENCE</scope>
    <source>
        <strain evidence="6">London</strain>
    </source>
</reference>
<reference evidence="5" key="2">
    <citation type="submission" date="2015-06" db="UniProtKB">
        <authorList>
            <consortium name="EnsemblMetazoa"/>
        </authorList>
    </citation>
    <scope>IDENTIFICATION</scope>
</reference>
<dbReference type="OMA" id="ECIRTWQ"/>
<dbReference type="PANTHER" id="PTHR13486:SF2">
    <property type="entry name" value="SPLICING FACTOR C9ORF78"/>
    <property type="match status" value="1"/>
</dbReference>
<dbReference type="eggNOG" id="KOG3345">
    <property type="taxonomic scope" value="Eukaryota"/>
</dbReference>
<dbReference type="GO" id="GO:0005681">
    <property type="term" value="C:spliceosomal complex"/>
    <property type="evidence" value="ECO:0007669"/>
    <property type="project" value="TreeGrafter"/>
</dbReference>
<dbReference type="EMBL" id="CAEY01000794">
    <property type="status" value="NOT_ANNOTATED_CDS"/>
    <property type="molecule type" value="Genomic_DNA"/>
</dbReference>
<dbReference type="AlphaFoldDB" id="T1JVG7"/>
<dbReference type="InterPro" id="IPR010756">
    <property type="entry name" value="Tls1-like"/>
</dbReference>
<evidence type="ECO:0000256" key="4">
    <source>
        <dbReference type="SAM" id="MobiDB-lite"/>
    </source>
</evidence>
<dbReference type="Proteomes" id="UP000015104">
    <property type="component" value="Unassembled WGS sequence"/>
</dbReference>
<feature type="region of interest" description="Disordered" evidence="4">
    <location>
        <begin position="1"/>
        <end position="41"/>
    </location>
</feature>
<evidence type="ECO:0000256" key="3">
    <source>
        <dbReference type="ARBA" id="ARBA00023242"/>
    </source>
</evidence>
<dbReference type="OrthoDB" id="5627at2759"/>
<dbReference type="HOGENOM" id="CLU_053736_1_0_1"/>
<evidence type="ECO:0000256" key="1">
    <source>
        <dbReference type="ARBA" id="ARBA00004123"/>
    </source>
</evidence>
<dbReference type="GO" id="GO:0000398">
    <property type="term" value="P:mRNA splicing, via spliceosome"/>
    <property type="evidence" value="ECO:0007669"/>
    <property type="project" value="TreeGrafter"/>
</dbReference>
<feature type="region of interest" description="Disordered" evidence="4">
    <location>
        <begin position="229"/>
        <end position="248"/>
    </location>
</feature>
<feature type="compositionally biased region" description="Basic and acidic residues" evidence="4">
    <location>
        <begin position="25"/>
        <end position="36"/>
    </location>
</feature>
<feature type="region of interest" description="Disordered" evidence="4">
    <location>
        <begin position="260"/>
        <end position="290"/>
    </location>
</feature>
<organism evidence="5 6">
    <name type="scientific">Tetranychus urticae</name>
    <name type="common">Two-spotted spider mite</name>
    <dbReference type="NCBI Taxonomy" id="32264"/>
    <lineage>
        <taxon>Eukaryota</taxon>
        <taxon>Metazoa</taxon>
        <taxon>Ecdysozoa</taxon>
        <taxon>Arthropoda</taxon>
        <taxon>Chelicerata</taxon>
        <taxon>Arachnida</taxon>
        <taxon>Acari</taxon>
        <taxon>Acariformes</taxon>
        <taxon>Trombidiformes</taxon>
        <taxon>Prostigmata</taxon>
        <taxon>Eleutherengona</taxon>
        <taxon>Raphignathae</taxon>
        <taxon>Tetranychoidea</taxon>
        <taxon>Tetranychidae</taxon>
        <taxon>Tetranychus</taxon>
    </lineage>
</organism>
<evidence type="ECO:0000313" key="5">
    <source>
        <dbReference type="EnsemblMetazoa" id="tetur02g04540.1"/>
    </source>
</evidence>